<dbReference type="RefSeq" id="WP_145366720.1">
    <property type="nucleotide sequence ID" value="NZ_CP036275.1"/>
</dbReference>
<organism evidence="1 2">
    <name type="scientific">Maioricimonas rarisocia</name>
    <dbReference type="NCBI Taxonomy" id="2528026"/>
    <lineage>
        <taxon>Bacteria</taxon>
        <taxon>Pseudomonadati</taxon>
        <taxon>Planctomycetota</taxon>
        <taxon>Planctomycetia</taxon>
        <taxon>Planctomycetales</taxon>
        <taxon>Planctomycetaceae</taxon>
        <taxon>Maioricimonas</taxon>
    </lineage>
</organism>
<proteinExistence type="predicted"/>
<dbReference type="Proteomes" id="UP000320496">
    <property type="component" value="Chromosome"/>
</dbReference>
<evidence type="ECO:0000313" key="2">
    <source>
        <dbReference type="Proteomes" id="UP000320496"/>
    </source>
</evidence>
<evidence type="ECO:0000313" key="1">
    <source>
        <dbReference type="EMBL" id="QDU36011.1"/>
    </source>
</evidence>
<name>A0A517Z0J2_9PLAN</name>
<protein>
    <submittedName>
        <fullName evidence="1">Uncharacterized protein</fullName>
    </submittedName>
</protein>
<dbReference type="KEGG" id="mri:Mal4_02940"/>
<sequence>MSRNTRREFLADVGRGMLLAGLGTELAAELGLSTLEAAEPTGSLDFGHLEPLVSLMQETPPEKLTARLVEKIQAGTDLKTLVAAGALANARTFGGHDYVGFHTFMALAPSYYMAQALPSEQRPLPVLKVLYRNANRIQEFGGRSEERLRPVRAEPIPQDAPHGHYLREMSRTGDIARADQTFATMSDAPIGEAFNHLQFALQDEVDVHRIVLAWRAWDTRSLAGDEWGHLLLRQSVHYCANSERRMIEKNRSRSDIRSLLPRLFDEYSLAGRTPGNRVGDDAWLQELADVIFRGSRAEAAEAVAAALSEGYSPESIGEAMSLAANRLVLHDPGRSERAADEARPVGSVHGASVGVHASDAANAWRNIARVSNARNVMAGMIVGAFHTAGQVGRVNDDPFPTEEQLAGVQTADAGTLLHETEAAIRSKDQFRAAALISHYGQQEFDPQPVFNLMLKFATSEDGALHAEKYYQTVTEEYANIRPAFRWGQLVALARVTASQYGFRSDGYEQAKDLLKLS</sequence>
<keyword evidence="2" id="KW-1185">Reference proteome</keyword>
<reference evidence="1 2" key="1">
    <citation type="submission" date="2019-02" db="EMBL/GenBank/DDBJ databases">
        <title>Deep-cultivation of Planctomycetes and their phenomic and genomic characterization uncovers novel biology.</title>
        <authorList>
            <person name="Wiegand S."/>
            <person name="Jogler M."/>
            <person name="Boedeker C."/>
            <person name="Pinto D."/>
            <person name="Vollmers J."/>
            <person name="Rivas-Marin E."/>
            <person name="Kohn T."/>
            <person name="Peeters S.H."/>
            <person name="Heuer A."/>
            <person name="Rast P."/>
            <person name="Oberbeckmann S."/>
            <person name="Bunk B."/>
            <person name="Jeske O."/>
            <person name="Meyerdierks A."/>
            <person name="Storesund J.E."/>
            <person name="Kallscheuer N."/>
            <person name="Luecker S."/>
            <person name="Lage O.M."/>
            <person name="Pohl T."/>
            <person name="Merkel B.J."/>
            <person name="Hornburger P."/>
            <person name="Mueller R.-W."/>
            <person name="Bruemmer F."/>
            <person name="Labrenz M."/>
            <person name="Spormann A.M."/>
            <person name="Op den Camp H."/>
            <person name="Overmann J."/>
            <person name="Amann R."/>
            <person name="Jetten M.S.M."/>
            <person name="Mascher T."/>
            <person name="Medema M.H."/>
            <person name="Devos D.P."/>
            <person name="Kaster A.-K."/>
            <person name="Ovreas L."/>
            <person name="Rohde M."/>
            <person name="Galperin M.Y."/>
            <person name="Jogler C."/>
        </authorList>
    </citation>
    <scope>NUCLEOTIDE SEQUENCE [LARGE SCALE GENOMIC DNA]</scope>
    <source>
        <strain evidence="1 2">Mal4</strain>
    </source>
</reference>
<dbReference type="OrthoDB" id="9553292at2"/>
<gene>
    <name evidence="1" type="ORF">Mal4_02940</name>
</gene>
<dbReference type="AlphaFoldDB" id="A0A517Z0J2"/>
<accession>A0A517Z0J2</accession>
<dbReference type="EMBL" id="CP036275">
    <property type="protein sequence ID" value="QDU36011.1"/>
    <property type="molecule type" value="Genomic_DNA"/>
</dbReference>